<sequence length="75" mass="8839">MLGGFLVLNMIVGVVVENFQRCRERLEDEEKQRRRRKLLEKAKYKTKEDVERTYYESYSACAGTFMTCVFICTGT</sequence>
<evidence type="ECO:0000313" key="3">
    <source>
        <dbReference type="Proteomes" id="UP001163046"/>
    </source>
</evidence>
<proteinExistence type="predicted"/>
<accession>A0A9W9YK04</accession>
<dbReference type="EMBL" id="MU827778">
    <property type="protein sequence ID" value="KAJ7340398.1"/>
    <property type="molecule type" value="Genomic_DNA"/>
</dbReference>
<evidence type="ECO:0000313" key="2">
    <source>
        <dbReference type="EMBL" id="KAJ7340398.1"/>
    </source>
</evidence>
<dbReference type="Proteomes" id="UP001163046">
    <property type="component" value="Unassembled WGS sequence"/>
</dbReference>
<protein>
    <submittedName>
        <fullName evidence="2">Uncharacterized protein</fullName>
    </submittedName>
</protein>
<dbReference type="OrthoDB" id="2984333at2759"/>
<evidence type="ECO:0000256" key="1">
    <source>
        <dbReference type="SAM" id="SignalP"/>
    </source>
</evidence>
<gene>
    <name evidence="2" type="ORF">OS493_003142</name>
</gene>
<keyword evidence="3" id="KW-1185">Reference proteome</keyword>
<dbReference type="AlphaFoldDB" id="A0A9W9YK04"/>
<feature type="signal peptide" evidence="1">
    <location>
        <begin position="1"/>
        <end position="16"/>
    </location>
</feature>
<feature type="chain" id="PRO_5040917079" evidence="1">
    <location>
        <begin position="17"/>
        <end position="75"/>
    </location>
</feature>
<keyword evidence="1" id="KW-0732">Signal</keyword>
<comment type="caution">
    <text evidence="2">The sequence shown here is derived from an EMBL/GenBank/DDBJ whole genome shotgun (WGS) entry which is preliminary data.</text>
</comment>
<dbReference type="Gene3D" id="1.10.287.70">
    <property type="match status" value="1"/>
</dbReference>
<name>A0A9W9YK04_9CNID</name>
<reference evidence="2" key="1">
    <citation type="submission" date="2023-01" db="EMBL/GenBank/DDBJ databases">
        <title>Genome assembly of the deep-sea coral Lophelia pertusa.</title>
        <authorList>
            <person name="Herrera S."/>
            <person name="Cordes E."/>
        </authorList>
    </citation>
    <scope>NUCLEOTIDE SEQUENCE</scope>
    <source>
        <strain evidence="2">USNM1676648</strain>
        <tissue evidence="2">Polyp</tissue>
    </source>
</reference>
<organism evidence="2 3">
    <name type="scientific">Desmophyllum pertusum</name>
    <dbReference type="NCBI Taxonomy" id="174260"/>
    <lineage>
        <taxon>Eukaryota</taxon>
        <taxon>Metazoa</taxon>
        <taxon>Cnidaria</taxon>
        <taxon>Anthozoa</taxon>
        <taxon>Hexacorallia</taxon>
        <taxon>Scleractinia</taxon>
        <taxon>Caryophylliina</taxon>
        <taxon>Caryophylliidae</taxon>
        <taxon>Desmophyllum</taxon>
    </lineage>
</organism>